<keyword evidence="13" id="KW-1185">Reference proteome</keyword>
<dbReference type="eggNOG" id="COG0688">
    <property type="taxonomic scope" value="Bacteria"/>
</dbReference>
<keyword evidence="10" id="KW-0670">Pyruvate</keyword>
<dbReference type="InterPro" id="IPR003817">
    <property type="entry name" value="PS_Dcarbxylase"/>
</dbReference>
<dbReference type="PANTHER" id="PTHR35809">
    <property type="entry name" value="ARCHAETIDYLSERINE DECARBOXYLASE PROENZYME-RELATED"/>
    <property type="match status" value="1"/>
</dbReference>
<dbReference type="InterPro" id="IPR033175">
    <property type="entry name" value="PSD-A"/>
</dbReference>
<keyword evidence="11" id="KW-1133">Transmembrane helix</keyword>
<protein>
    <submittedName>
        <fullName evidence="12">Phosphatidylserine decarboxylase-related</fullName>
    </submittedName>
</protein>
<dbReference type="InParanoid" id="A0LMC7"/>
<evidence type="ECO:0000313" key="13">
    <source>
        <dbReference type="Proteomes" id="UP000001784"/>
    </source>
</evidence>
<evidence type="ECO:0000256" key="6">
    <source>
        <dbReference type="ARBA" id="ARBA00023145"/>
    </source>
</evidence>
<keyword evidence="5 11" id="KW-0472">Membrane</keyword>
<evidence type="ECO:0000256" key="3">
    <source>
        <dbReference type="ARBA" id="ARBA00022793"/>
    </source>
</evidence>
<keyword evidence="4" id="KW-0443">Lipid metabolism</keyword>
<accession>A0LMC7</accession>
<keyword evidence="7" id="KW-0594">Phospholipid biosynthesis</keyword>
<evidence type="ECO:0000256" key="8">
    <source>
        <dbReference type="ARBA" id="ARBA00023239"/>
    </source>
</evidence>
<name>A0LMC7_SYNFM</name>
<keyword evidence="8" id="KW-0456">Lyase</keyword>
<evidence type="ECO:0000256" key="2">
    <source>
        <dbReference type="ARBA" id="ARBA00022516"/>
    </source>
</evidence>
<evidence type="ECO:0000256" key="4">
    <source>
        <dbReference type="ARBA" id="ARBA00023098"/>
    </source>
</evidence>
<dbReference type="Pfam" id="PF02666">
    <property type="entry name" value="PS_Dcarbxylase"/>
    <property type="match status" value="1"/>
</dbReference>
<evidence type="ECO:0000313" key="12">
    <source>
        <dbReference type="EMBL" id="ABK18579.1"/>
    </source>
</evidence>
<sequence length="227" mass="25631">MIAVPAIALLAVLAFLYWRFIWFFRNPPRSVPPGDNLVSPADGTVVYVEKVKEGREVFSIKHGLVARLADITREDLGRNRILIGIFMSPFNVHYNRAPLSGTVESISRYPSSGGNLNMRAMHWRTLFRIAPYYRDSRHIIQNERTVTRIDGKYKGVTISCYVVQIAGRTVHCIESYYREGMSVKKGDIFGMIRVGSQVDVVVPCLDGMRPSVRIGDKVRAGRTVLVE</sequence>
<keyword evidence="1" id="KW-1003">Cell membrane</keyword>
<dbReference type="Proteomes" id="UP000001784">
    <property type="component" value="Chromosome"/>
</dbReference>
<keyword evidence="11" id="KW-0812">Transmembrane</keyword>
<evidence type="ECO:0000256" key="9">
    <source>
        <dbReference type="ARBA" id="ARBA00023264"/>
    </source>
</evidence>
<dbReference type="AlphaFoldDB" id="A0LMC7"/>
<keyword evidence="9" id="KW-1208">Phospholipid metabolism</keyword>
<evidence type="ECO:0000256" key="10">
    <source>
        <dbReference type="ARBA" id="ARBA00023317"/>
    </source>
</evidence>
<organism evidence="12 13">
    <name type="scientific">Syntrophobacter fumaroxidans (strain DSM 10017 / MPOB)</name>
    <dbReference type="NCBI Taxonomy" id="335543"/>
    <lineage>
        <taxon>Bacteria</taxon>
        <taxon>Pseudomonadati</taxon>
        <taxon>Thermodesulfobacteriota</taxon>
        <taxon>Syntrophobacteria</taxon>
        <taxon>Syntrophobacterales</taxon>
        <taxon>Syntrophobacteraceae</taxon>
        <taxon>Syntrophobacter</taxon>
    </lineage>
</organism>
<dbReference type="HOGENOM" id="CLU_072492_1_0_7"/>
<evidence type="ECO:0000256" key="5">
    <source>
        <dbReference type="ARBA" id="ARBA00023136"/>
    </source>
</evidence>
<evidence type="ECO:0000256" key="1">
    <source>
        <dbReference type="ARBA" id="ARBA00022475"/>
    </source>
</evidence>
<keyword evidence="6" id="KW-0865">Zymogen</keyword>
<dbReference type="RefSeq" id="WP_011699744.1">
    <property type="nucleotide sequence ID" value="NC_008554.1"/>
</dbReference>
<dbReference type="GO" id="GO:0008654">
    <property type="term" value="P:phospholipid biosynthetic process"/>
    <property type="evidence" value="ECO:0007669"/>
    <property type="project" value="UniProtKB-KW"/>
</dbReference>
<feature type="transmembrane region" description="Helical" evidence="11">
    <location>
        <begin position="6"/>
        <end position="24"/>
    </location>
</feature>
<evidence type="ECO:0000256" key="11">
    <source>
        <dbReference type="SAM" id="Phobius"/>
    </source>
</evidence>
<dbReference type="GO" id="GO:0004609">
    <property type="term" value="F:phosphatidylserine decarboxylase activity"/>
    <property type="evidence" value="ECO:0007669"/>
    <property type="project" value="InterPro"/>
</dbReference>
<dbReference type="PANTHER" id="PTHR35809:SF1">
    <property type="entry name" value="ARCHAETIDYLSERINE DECARBOXYLASE PROENZYME-RELATED"/>
    <property type="match status" value="1"/>
</dbReference>
<dbReference type="STRING" id="335543.Sfum_2902"/>
<evidence type="ECO:0000256" key="7">
    <source>
        <dbReference type="ARBA" id="ARBA00023209"/>
    </source>
</evidence>
<dbReference type="KEGG" id="sfu:Sfum_2902"/>
<proteinExistence type="predicted"/>
<gene>
    <name evidence="12" type="ordered locus">Sfum_2902</name>
</gene>
<keyword evidence="3" id="KW-0210">Decarboxylase</keyword>
<reference evidence="12 13" key="1">
    <citation type="submission" date="2006-10" db="EMBL/GenBank/DDBJ databases">
        <title>Complete sequence of Syntrophobacter fumaroxidans MPOB.</title>
        <authorList>
            <consortium name="US DOE Joint Genome Institute"/>
            <person name="Copeland A."/>
            <person name="Lucas S."/>
            <person name="Lapidus A."/>
            <person name="Barry K."/>
            <person name="Detter J.C."/>
            <person name="Glavina del Rio T."/>
            <person name="Hammon N."/>
            <person name="Israni S."/>
            <person name="Pitluck S."/>
            <person name="Goltsman E.G."/>
            <person name="Martinez M."/>
            <person name="Schmutz J."/>
            <person name="Larimer F."/>
            <person name="Land M."/>
            <person name="Hauser L."/>
            <person name="Kyrpides N."/>
            <person name="Kim E."/>
            <person name="Boone D.R."/>
            <person name="Brockman F."/>
            <person name="Culley D."/>
            <person name="Ferry J."/>
            <person name="Gunsalus R."/>
            <person name="McInerney M.J."/>
            <person name="Morrison M."/>
            <person name="Plugge C."/>
            <person name="Rohlin L."/>
            <person name="Scholten J."/>
            <person name="Sieber J."/>
            <person name="Stams A.J.M."/>
            <person name="Worm P."/>
            <person name="Henstra A.M."/>
            <person name="Richardson P."/>
        </authorList>
    </citation>
    <scope>NUCLEOTIDE SEQUENCE [LARGE SCALE GENOMIC DNA]</scope>
    <source>
        <strain evidence="13">DSM 10017 / MPOB</strain>
    </source>
</reference>
<keyword evidence="2" id="KW-0444">Lipid biosynthesis</keyword>
<dbReference type="EMBL" id="CP000478">
    <property type="protein sequence ID" value="ABK18579.1"/>
    <property type="molecule type" value="Genomic_DNA"/>
</dbReference>